<name>A0A0K0D8M1_ANGCA</name>
<reference evidence="2" key="2">
    <citation type="submission" date="2017-02" db="UniProtKB">
        <authorList>
            <consortium name="WormBaseParasite"/>
        </authorList>
    </citation>
    <scope>IDENTIFICATION</scope>
</reference>
<proteinExistence type="predicted"/>
<dbReference type="AlphaFoldDB" id="A0A0K0D8M1"/>
<dbReference type="Proteomes" id="UP000035642">
    <property type="component" value="Unassembled WGS sequence"/>
</dbReference>
<sequence>MVLRSECDYRTMNNDMLLYAITRIIPSVSRYSWNLDIDLSEEEASVVRNLPHFMVDWKDIDETLDVNVDESKSQCDGVFFWISLLIMS</sequence>
<evidence type="ECO:0000313" key="1">
    <source>
        <dbReference type="Proteomes" id="UP000035642"/>
    </source>
</evidence>
<dbReference type="WBParaSite" id="ACAC_0000641601-mRNA-1">
    <property type="protein sequence ID" value="ACAC_0000641601-mRNA-1"/>
    <property type="gene ID" value="ACAC_0000641601"/>
</dbReference>
<dbReference type="STRING" id="6313.A0A0K0D8M1"/>
<evidence type="ECO:0000313" key="2">
    <source>
        <dbReference type="WBParaSite" id="ACAC_0000641601-mRNA-1"/>
    </source>
</evidence>
<accession>A0A0K0D8M1</accession>
<protein>
    <submittedName>
        <fullName evidence="2">DDE_Tnp_1_7 domain-containing protein</fullName>
    </submittedName>
</protein>
<organism evidence="1 2">
    <name type="scientific">Angiostrongylus cantonensis</name>
    <name type="common">Rat lungworm</name>
    <dbReference type="NCBI Taxonomy" id="6313"/>
    <lineage>
        <taxon>Eukaryota</taxon>
        <taxon>Metazoa</taxon>
        <taxon>Ecdysozoa</taxon>
        <taxon>Nematoda</taxon>
        <taxon>Chromadorea</taxon>
        <taxon>Rhabditida</taxon>
        <taxon>Rhabditina</taxon>
        <taxon>Rhabditomorpha</taxon>
        <taxon>Strongyloidea</taxon>
        <taxon>Metastrongylidae</taxon>
        <taxon>Angiostrongylus</taxon>
    </lineage>
</organism>
<keyword evidence="1" id="KW-1185">Reference proteome</keyword>
<reference evidence="1" key="1">
    <citation type="submission" date="2012-09" db="EMBL/GenBank/DDBJ databases">
        <authorList>
            <person name="Martin A.A."/>
        </authorList>
    </citation>
    <scope>NUCLEOTIDE SEQUENCE</scope>
</reference>